<gene>
    <name evidence="2" type="ORF">DC20_09925</name>
</gene>
<dbReference type="GO" id="GO:0006974">
    <property type="term" value="P:DNA damage response"/>
    <property type="evidence" value="ECO:0007669"/>
    <property type="project" value="TreeGrafter"/>
</dbReference>
<dbReference type="KEGG" id="rti:DC20_09925"/>
<dbReference type="PANTHER" id="PTHR34387:SF2">
    <property type="entry name" value="SLR1258 PROTEIN"/>
    <property type="match status" value="1"/>
</dbReference>
<dbReference type="PANTHER" id="PTHR34387">
    <property type="entry name" value="SLR1258 PROTEIN"/>
    <property type="match status" value="1"/>
</dbReference>
<reference evidence="2 3" key="1">
    <citation type="submission" date="2015-08" db="EMBL/GenBank/DDBJ databases">
        <title>Complete genome sequence of Rufibacter tibetensis strain 1351t, a radiation-resistant bacterium from tibet plateau.</title>
        <authorList>
            <person name="Dai J."/>
        </authorList>
    </citation>
    <scope>NUCLEOTIDE SEQUENCE [LARGE SCALE GENOMIC DNA]</scope>
    <source>
        <strain evidence="2 3">1351</strain>
    </source>
</reference>
<dbReference type="InterPro" id="IPR052022">
    <property type="entry name" value="26kDa_periplasmic_antigen"/>
</dbReference>
<protein>
    <recommendedName>
        <fullName evidence="4">SIMPL domain-containing protein</fullName>
    </recommendedName>
</protein>
<evidence type="ECO:0000313" key="2">
    <source>
        <dbReference type="EMBL" id="ALI99237.1"/>
    </source>
</evidence>
<dbReference type="Proteomes" id="UP000061382">
    <property type="component" value="Chromosome"/>
</dbReference>
<dbReference type="InterPro" id="IPR007497">
    <property type="entry name" value="SIMPL/DUF541"/>
</dbReference>
<name>A0A0P0CC12_9BACT</name>
<keyword evidence="1" id="KW-0732">Signal</keyword>
<dbReference type="OrthoDB" id="6021921at2"/>
<sequence>MKKALSLVFASAFLFFAAPAFAQQGQLPPLVSTSGLGEVKVQPDQLTFRVGVEIREKTLEETRKVADQRTAALINYLKKNGIDDKHVQTENLSIFPIYSGQEYGQTTPQSFQASRTISVTLQKLDRFDALMAGLYKAGANRVDGITYETTQLKKHQEEARRKAVQDARQKAMMLASELGSKVGRPYQINESGNSGPRPVMYGKIALRGESAMDAGGGPTLALGEITVTAAVDVSFLLE</sequence>
<feature type="signal peptide" evidence="1">
    <location>
        <begin position="1"/>
        <end position="22"/>
    </location>
</feature>
<accession>A0A0P0CC12</accession>
<dbReference type="AlphaFoldDB" id="A0A0P0CC12"/>
<dbReference type="STRING" id="512763.DC20_09925"/>
<dbReference type="EMBL" id="CP012643">
    <property type="protein sequence ID" value="ALI99237.1"/>
    <property type="molecule type" value="Genomic_DNA"/>
</dbReference>
<dbReference type="Gene3D" id="3.30.70.2970">
    <property type="entry name" value="Protein of unknown function (DUF541), domain 2"/>
    <property type="match status" value="1"/>
</dbReference>
<dbReference type="Gene3D" id="3.30.110.170">
    <property type="entry name" value="Protein of unknown function (DUF541), domain 1"/>
    <property type="match status" value="1"/>
</dbReference>
<dbReference type="RefSeq" id="WP_062543694.1">
    <property type="nucleotide sequence ID" value="NZ_CP012643.1"/>
</dbReference>
<evidence type="ECO:0000256" key="1">
    <source>
        <dbReference type="SAM" id="SignalP"/>
    </source>
</evidence>
<proteinExistence type="predicted"/>
<evidence type="ECO:0008006" key="4">
    <source>
        <dbReference type="Google" id="ProtNLM"/>
    </source>
</evidence>
<organism evidence="2 3">
    <name type="scientific">Rufibacter tibetensis</name>
    <dbReference type="NCBI Taxonomy" id="512763"/>
    <lineage>
        <taxon>Bacteria</taxon>
        <taxon>Pseudomonadati</taxon>
        <taxon>Bacteroidota</taxon>
        <taxon>Cytophagia</taxon>
        <taxon>Cytophagales</taxon>
        <taxon>Hymenobacteraceae</taxon>
        <taxon>Rufibacter</taxon>
    </lineage>
</organism>
<dbReference type="Pfam" id="PF04402">
    <property type="entry name" value="SIMPL"/>
    <property type="match status" value="1"/>
</dbReference>
<dbReference type="PATRIC" id="fig|512763.3.peg.2189"/>
<evidence type="ECO:0000313" key="3">
    <source>
        <dbReference type="Proteomes" id="UP000061382"/>
    </source>
</evidence>
<keyword evidence="3" id="KW-1185">Reference proteome</keyword>
<feature type="chain" id="PRO_5006042502" description="SIMPL domain-containing protein" evidence="1">
    <location>
        <begin position="23"/>
        <end position="238"/>
    </location>
</feature>